<organism evidence="2 3">
    <name type="scientific">Dipteronia dyeriana</name>
    <dbReference type="NCBI Taxonomy" id="168575"/>
    <lineage>
        <taxon>Eukaryota</taxon>
        <taxon>Viridiplantae</taxon>
        <taxon>Streptophyta</taxon>
        <taxon>Embryophyta</taxon>
        <taxon>Tracheophyta</taxon>
        <taxon>Spermatophyta</taxon>
        <taxon>Magnoliopsida</taxon>
        <taxon>eudicotyledons</taxon>
        <taxon>Gunneridae</taxon>
        <taxon>Pentapetalae</taxon>
        <taxon>rosids</taxon>
        <taxon>malvids</taxon>
        <taxon>Sapindales</taxon>
        <taxon>Sapindaceae</taxon>
        <taxon>Hippocastanoideae</taxon>
        <taxon>Acereae</taxon>
        <taxon>Dipteronia</taxon>
    </lineage>
</organism>
<dbReference type="InterPro" id="IPR026960">
    <property type="entry name" value="RVT-Znf"/>
</dbReference>
<reference evidence="2" key="1">
    <citation type="journal article" date="2023" name="Plant J.">
        <title>Genome sequences and population genomics provide insights into the demographic history, inbreeding, and mutation load of two 'living fossil' tree species of Dipteronia.</title>
        <authorList>
            <person name="Feng Y."/>
            <person name="Comes H.P."/>
            <person name="Chen J."/>
            <person name="Zhu S."/>
            <person name="Lu R."/>
            <person name="Zhang X."/>
            <person name="Li P."/>
            <person name="Qiu J."/>
            <person name="Olsen K.M."/>
            <person name="Qiu Y."/>
        </authorList>
    </citation>
    <scope>NUCLEOTIDE SEQUENCE</scope>
    <source>
        <strain evidence="2">KIB01</strain>
    </source>
</reference>
<evidence type="ECO:0000313" key="2">
    <source>
        <dbReference type="EMBL" id="KAK2646035.1"/>
    </source>
</evidence>
<gene>
    <name evidence="2" type="ORF">Ddye_021230</name>
</gene>
<feature type="domain" description="Reverse transcriptase zinc-binding" evidence="1">
    <location>
        <begin position="93"/>
        <end position="171"/>
    </location>
</feature>
<dbReference type="AlphaFoldDB" id="A0AAD9WXS7"/>
<proteinExistence type="predicted"/>
<protein>
    <recommendedName>
        <fullName evidence="1">Reverse transcriptase zinc-binding domain-containing protein</fullName>
    </recommendedName>
</protein>
<keyword evidence="3" id="KW-1185">Reference proteome</keyword>
<evidence type="ECO:0000259" key="1">
    <source>
        <dbReference type="Pfam" id="PF13966"/>
    </source>
</evidence>
<sequence length="255" mass="29567">MGHIFSRLSILCFMLIILLSILLKMAFKHFAGVVKEFGRNEGSKWDWDVKLRRHLFGWERDQWNCFVLSLDSIIIRKRFHDTLAWSHYSNGLFSVSSFRRCLEGSSAYESSVAPLLWKGLCPLKVDIFLWQVLRGRTLVKEVIHRLRGGQLVDLICSLYGEEYESVDHLFLFYGWSEIMVVLHAMVGCLKLLQPVHQCVAKCLGDLCHSAKRKKAWNSLFVAIIWTIWEVRNNVVFKNIQANLGIASDSVRFRVC</sequence>
<dbReference type="EMBL" id="JANJYI010000006">
    <property type="protein sequence ID" value="KAK2646035.1"/>
    <property type="molecule type" value="Genomic_DNA"/>
</dbReference>
<dbReference type="Pfam" id="PF13966">
    <property type="entry name" value="zf-RVT"/>
    <property type="match status" value="1"/>
</dbReference>
<name>A0AAD9WXS7_9ROSI</name>
<evidence type="ECO:0000313" key="3">
    <source>
        <dbReference type="Proteomes" id="UP001280121"/>
    </source>
</evidence>
<comment type="caution">
    <text evidence="2">The sequence shown here is derived from an EMBL/GenBank/DDBJ whole genome shotgun (WGS) entry which is preliminary data.</text>
</comment>
<dbReference type="Proteomes" id="UP001280121">
    <property type="component" value="Unassembled WGS sequence"/>
</dbReference>
<accession>A0AAD9WXS7</accession>